<evidence type="ECO:0000256" key="2">
    <source>
        <dbReference type="ARBA" id="ARBA00010982"/>
    </source>
</evidence>
<evidence type="ECO:0000256" key="1">
    <source>
        <dbReference type="ARBA" id="ARBA00005189"/>
    </source>
</evidence>
<feature type="active site" description="Proton acceptor" evidence="6">
    <location>
        <position position="379"/>
    </location>
</feature>
<feature type="compositionally biased region" description="Basic and acidic residues" evidence="8">
    <location>
        <begin position="208"/>
        <end position="221"/>
    </location>
</feature>
<evidence type="ECO:0000313" key="12">
    <source>
        <dbReference type="Proteomes" id="UP000239735"/>
    </source>
</evidence>
<dbReference type="InterPro" id="IPR020617">
    <property type="entry name" value="Thiolase_C"/>
</dbReference>
<name>A0A2N9L6Y4_9BACT</name>
<dbReference type="Pfam" id="PF00108">
    <property type="entry name" value="Thiolase_N"/>
    <property type="match status" value="1"/>
</dbReference>
<evidence type="ECO:0000313" key="11">
    <source>
        <dbReference type="EMBL" id="SPE19029.1"/>
    </source>
</evidence>
<dbReference type="Proteomes" id="UP000239735">
    <property type="component" value="Unassembled WGS sequence"/>
</dbReference>
<feature type="active site" description="Proton acceptor" evidence="6">
    <location>
        <position position="349"/>
    </location>
</feature>
<dbReference type="InterPro" id="IPR002155">
    <property type="entry name" value="Thiolase"/>
</dbReference>
<reference evidence="12" key="1">
    <citation type="submission" date="2018-02" db="EMBL/GenBank/DDBJ databases">
        <authorList>
            <person name="Hausmann B."/>
        </authorList>
    </citation>
    <scope>NUCLEOTIDE SEQUENCE [LARGE SCALE GENOMIC DNA]</scope>
    <source>
        <strain evidence="12">Peat soil MAG SbA5</strain>
    </source>
</reference>
<dbReference type="PIRSF" id="PIRSF000429">
    <property type="entry name" value="Ac-CoA_Ac_transf"/>
    <property type="match status" value="1"/>
</dbReference>
<dbReference type="OrthoDB" id="9764892at2"/>
<dbReference type="NCBIfam" id="TIGR01930">
    <property type="entry name" value="AcCoA-C-Actrans"/>
    <property type="match status" value="1"/>
</dbReference>
<evidence type="ECO:0000259" key="10">
    <source>
        <dbReference type="Pfam" id="PF02803"/>
    </source>
</evidence>
<dbReference type="PROSITE" id="PS00099">
    <property type="entry name" value="THIOLASE_3"/>
    <property type="match status" value="1"/>
</dbReference>
<comment type="similarity">
    <text evidence="2 7">Belongs to the thiolase-like superfamily. Thiolase family.</text>
</comment>
<dbReference type="GO" id="GO:0003988">
    <property type="term" value="F:acetyl-CoA C-acyltransferase activity"/>
    <property type="evidence" value="ECO:0007669"/>
    <property type="project" value="UniProtKB-EC"/>
</dbReference>
<dbReference type="SUPFAM" id="SSF53901">
    <property type="entry name" value="Thiolase-like"/>
    <property type="match status" value="2"/>
</dbReference>
<dbReference type="InterPro" id="IPR020610">
    <property type="entry name" value="Thiolase_AS"/>
</dbReference>
<dbReference type="GO" id="GO:0005737">
    <property type="term" value="C:cytoplasm"/>
    <property type="evidence" value="ECO:0007669"/>
    <property type="project" value="UniProtKB-ARBA"/>
</dbReference>
<sequence length="398" mass="40867">MSEPVLVAAIRTPVGRAPKGVLSTTRPDDLAATAITGALDRLPALDKSEIDDVILGCAQPEGEQGWNIARYAALRAGLPVEIPGATVNRLCASGLEAIAVADQRIRSGLAQVIVAGGAESMSLIPMGGNKPSPNPWLAENYPASLLTMGLTAERVARHYSVSRDDQDAFSLSSHQKALAAQAAGRFAEELVPVTVTTATPDSKNGKPHAQEKKFSADEGPRADTSATALAQLKPVFHAQGTVTAGNSSQTSDGAAAAILMDASRAQQLGIAPLARLVSYAVTGCLPEEMGIGPITAIPKALKLAGLTLNDIELIELNEAFAAQVLAIVRTLGLDPARVNINGGAIALGHPLGCTGAKLTATLLREMKARSARYGMVTMCVGGGMGAAGIFENLDGGAS</sequence>
<dbReference type="InterPro" id="IPR050215">
    <property type="entry name" value="Thiolase-like_sf_Thiolase"/>
</dbReference>
<proteinExistence type="inferred from homology"/>
<protein>
    <recommendedName>
        <fullName evidence="5">acetyl-CoA C-acyltransferase</fullName>
        <ecNumber evidence="5">2.3.1.16</ecNumber>
    </recommendedName>
</protein>
<evidence type="ECO:0000256" key="5">
    <source>
        <dbReference type="ARBA" id="ARBA00024073"/>
    </source>
</evidence>
<evidence type="ECO:0000256" key="4">
    <source>
        <dbReference type="ARBA" id="ARBA00023315"/>
    </source>
</evidence>
<dbReference type="Gene3D" id="3.40.47.10">
    <property type="match status" value="1"/>
</dbReference>
<dbReference type="InterPro" id="IPR016039">
    <property type="entry name" value="Thiolase-like"/>
</dbReference>
<dbReference type="FunFam" id="3.40.47.10:FF:000010">
    <property type="entry name" value="Acetyl-CoA acetyltransferase (Thiolase)"/>
    <property type="match status" value="1"/>
</dbReference>
<dbReference type="EC" id="2.3.1.16" evidence="5"/>
<dbReference type="GO" id="GO:0010124">
    <property type="term" value="P:phenylacetate catabolic process"/>
    <property type="evidence" value="ECO:0007669"/>
    <property type="project" value="TreeGrafter"/>
</dbReference>
<dbReference type="PANTHER" id="PTHR43853:SF21">
    <property type="entry name" value="STEROID 3-KETOACYL-COA THIOLASE"/>
    <property type="match status" value="1"/>
</dbReference>
<feature type="active site" description="Acyl-thioester intermediate" evidence="6">
    <location>
        <position position="91"/>
    </location>
</feature>
<feature type="domain" description="Thiolase C-terminal" evidence="10">
    <location>
        <begin position="271"/>
        <end position="391"/>
    </location>
</feature>
<dbReference type="Pfam" id="PF02803">
    <property type="entry name" value="Thiolase_C"/>
    <property type="match status" value="1"/>
</dbReference>
<evidence type="ECO:0000259" key="9">
    <source>
        <dbReference type="Pfam" id="PF00108"/>
    </source>
</evidence>
<dbReference type="AlphaFoldDB" id="A0A2N9L6Y4"/>
<gene>
    <name evidence="11" type="primary">fadA</name>
    <name evidence="11" type="ORF">SBA5_190006</name>
</gene>
<keyword evidence="4 7" id="KW-0012">Acyltransferase</keyword>
<feature type="region of interest" description="Disordered" evidence="8">
    <location>
        <begin position="197"/>
        <end position="223"/>
    </location>
</feature>
<dbReference type="InterPro" id="IPR020613">
    <property type="entry name" value="Thiolase_CS"/>
</dbReference>
<dbReference type="InterPro" id="IPR020616">
    <property type="entry name" value="Thiolase_N"/>
</dbReference>
<dbReference type="GO" id="GO:0006635">
    <property type="term" value="P:fatty acid beta-oxidation"/>
    <property type="evidence" value="ECO:0007669"/>
    <property type="project" value="TreeGrafter"/>
</dbReference>
<dbReference type="EMBL" id="OKRB01000074">
    <property type="protein sequence ID" value="SPE19029.1"/>
    <property type="molecule type" value="Genomic_DNA"/>
</dbReference>
<evidence type="ECO:0000256" key="7">
    <source>
        <dbReference type="RuleBase" id="RU003557"/>
    </source>
</evidence>
<evidence type="ECO:0000256" key="3">
    <source>
        <dbReference type="ARBA" id="ARBA00022679"/>
    </source>
</evidence>
<evidence type="ECO:0000256" key="6">
    <source>
        <dbReference type="PIRSR" id="PIRSR000429-1"/>
    </source>
</evidence>
<evidence type="ECO:0000256" key="8">
    <source>
        <dbReference type="SAM" id="MobiDB-lite"/>
    </source>
</evidence>
<comment type="pathway">
    <text evidence="1">Lipid metabolism.</text>
</comment>
<dbReference type="InterPro" id="IPR020615">
    <property type="entry name" value="Thiolase_acyl_enz_int_AS"/>
</dbReference>
<dbReference type="PROSITE" id="PS00098">
    <property type="entry name" value="THIOLASE_1"/>
    <property type="match status" value="1"/>
</dbReference>
<dbReference type="CDD" id="cd00751">
    <property type="entry name" value="thiolase"/>
    <property type="match status" value="1"/>
</dbReference>
<accession>A0A2N9L6Y4</accession>
<feature type="domain" description="Thiolase N-terminal" evidence="9">
    <location>
        <begin position="5"/>
        <end position="262"/>
    </location>
</feature>
<organism evidence="11 12">
    <name type="scientific">Candidatus Sulfuritelmatomonas gaucii</name>
    <dbReference type="NCBI Taxonomy" id="2043161"/>
    <lineage>
        <taxon>Bacteria</taxon>
        <taxon>Pseudomonadati</taxon>
        <taxon>Acidobacteriota</taxon>
        <taxon>Terriglobia</taxon>
        <taxon>Terriglobales</taxon>
        <taxon>Acidobacteriaceae</taxon>
        <taxon>Candidatus Sulfuritelmatomonas</taxon>
    </lineage>
</organism>
<keyword evidence="3 7" id="KW-0808">Transferase</keyword>
<dbReference type="PANTHER" id="PTHR43853">
    <property type="entry name" value="3-KETOACYL-COA THIOLASE, PEROXISOMAL"/>
    <property type="match status" value="1"/>
</dbReference>
<dbReference type="PROSITE" id="PS00737">
    <property type="entry name" value="THIOLASE_2"/>
    <property type="match status" value="1"/>
</dbReference>